<evidence type="ECO:0000313" key="4">
    <source>
        <dbReference type="WormBase" id="C08F11.9"/>
    </source>
</evidence>
<feature type="transmembrane region" description="Helical" evidence="1">
    <location>
        <begin position="72"/>
        <end position="89"/>
    </location>
</feature>
<dbReference type="SMR" id="O62051"/>
<feature type="transmembrane region" description="Helical" evidence="1">
    <location>
        <begin position="188"/>
        <end position="212"/>
    </location>
</feature>
<dbReference type="UCSC" id="C08F11.9">
    <property type="organism name" value="c. elegans"/>
</dbReference>
<name>O62051_CAEEL</name>
<dbReference type="HOGENOM" id="CLU_056063_2_1_1"/>
<dbReference type="PANTHER" id="PTHR31720:SF16">
    <property type="entry name" value="G PROTEIN-COUPLED RECEPTOR-RELATED"/>
    <property type="match status" value="1"/>
</dbReference>
<feature type="transmembrane region" description="Helical" evidence="1">
    <location>
        <begin position="153"/>
        <end position="176"/>
    </location>
</feature>
<proteinExistence type="predicted"/>
<dbReference type="WormBase" id="C08F11.9">
    <property type="protein sequence ID" value="CE35388"/>
    <property type="gene ID" value="WBGene00007456"/>
    <property type="gene designation" value="srz-29"/>
</dbReference>
<dbReference type="PhylomeDB" id="O62051"/>
<sequence>MNVTETFEYSENLNVLKNGLLLIFLVIFLIIVICFLTIFPFYVYVNKKNQNSDKTALLFPMTNHFYEMIRKTYFIFVYFFGALISMPMLEGSNYATGSLIFLIGSYFALYIIVQVFHLLIFLLALQRFLLYYYPSTGKHVKSVQMIIFKKIKYIYAVFAMKEVICLCIFVVCNSIGCSGRKKLLAEMVYFSTFSVLNLLILIASFLYLPITISIHKLSRLSTNQERNKPQKYILWQTIFIFLSKAVFIPAFIVLALPSTDFVNSLVLMVVTDVLVVPLIIQISYLCCNKRNLTVLLSSFKCFNILNEIKKRRTVSTVQPN</sequence>
<gene>
    <name evidence="2 4" type="primary">srz-29</name>
    <name evidence="4" type="ORF">C08F11.9</name>
    <name evidence="2" type="ORF">CELE_C08F11.9</name>
</gene>
<evidence type="ECO:0000256" key="1">
    <source>
        <dbReference type="SAM" id="Phobius"/>
    </source>
</evidence>
<dbReference type="KEGG" id="cel:CELE_C08F11.9"/>
<dbReference type="OrthoDB" id="5876505at2759"/>
<dbReference type="eggNOG" id="ENOG502THKU">
    <property type="taxonomic scope" value="Eukaryota"/>
</dbReference>
<dbReference type="InParanoid" id="O62051"/>
<dbReference type="InterPro" id="IPR018817">
    <property type="entry name" value="7TM_GPCR_serpentine_rcpt_Srz"/>
</dbReference>
<dbReference type="GeneID" id="182423"/>
<feature type="transmembrane region" description="Helical" evidence="1">
    <location>
        <begin position="233"/>
        <end position="255"/>
    </location>
</feature>
<dbReference type="AGR" id="WB:WBGene00007456"/>
<dbReference type="PaxDb" id="6239-C08F11.9"/>
<evidence type="ECO:0000313" key="3">
    <source>
        <dbReference type="Proteomes" id="UP000001940"/>
    </source>
</evidence>
<keyword evidence="2" id="KW-0675">Receptor</keyword>
<accession>O62051</accession>
<organism evidence="2 3">
    <name type="scientific">Caenorhabditis elegans</name>
    <dbReference type="NCBI Taxonomy" id="6239"/>
    <lineage>
        <taxon>Eukaryota</taxon>
        <taxon>Metazoa</taxon>
        <taxon>Ecdysozoa</taxon>
        <taxon>Nematoda</taxon>
        <taxon>Chromadorea</taxon>
        <taxon>Rhabditida</taxon>
        <taxon>Rhabditina</taxon>
        <taxon>Rhabditomorpha</taxon>
        <taxon>Rhabditoidea</taxon>
        <taxon>Rhabditidae</taxon>
        <taxon>Peloderinae</taxon>
        <taxon>Caenorhabditis</taxon>
    </lineage>
</organism>
<keyword evidence="1" id="KW-0472">Membrane</keyword>
<dbReference type="Pfam" id="PF10325">
    <property type="entry name" value="7TM_GPCR_Srz"/>
    <property type="match status" value="1"/>
</dbReference>
<dbReference type="CTD" id="182423"/>
<dbReference type="RefSeq" id="NP_502634.2">
    <property type="nucleotide sequence ID" value="NM_070233.3"/>
</dbReference>
<keyword evidence="1" id="KW-0812">Transmembrane</keyword>
<feature type="transmembrane region" description="Helical" evidence="1">
    <location>
        <begin position="109"/>
        <end position="133"/>
    </location>
</feature>
<protein>
    <submittedName>
        <fullName evidence="2">Serpentine Receptor, class Z</fullName>
    </submittedName>
</protein>
<dbReference type="FunCoup" id="O62051">
    <property type="interactions" value="6"/>
</dbReference>
<dbReference type="Proteomes" id="UP000001940">
    <property type="component" value="Chromosome IV"/>
</dbReference>
<dbReference type="EMBL" id="BX284604">
    <property type="protein sequence ID" value="CAB05676.2"/>
    <property type="molecule type" value="Genomic_DNA"/>
</dbReference>
<keyword evidence="3" id="KW-1185">Reference proteome</keyword>
<dbReference type="AlphaFoldDB" id="O62051"/>
<feature type="transmembrane region" description="Helical" evidence="1">
    <location>
        <begin position="261"/>
        <end position="280"/>
    </location>
</feature>
<feature type="transmembrane region" description="Helical" evidence="1">
    <location>
        <begin position="20"/>
        <end position="45"/>
    </location>
</feature>
<dbReference type="PANTHER" id="PTHR31720">
    <property type="entry name" value="SERPENTINE RECEPTOR, CLASS Z-RELATED"/>
    <property type="match status" value="1"/>
</dbReference>
<reference evidence="2 3" key="1">
    <citation type="journal article" date="1998" name="Science">
        <title>Genome sequence of the nematode C. elegans: a platform for investigating biology.</title>
        <authorList>
            <consortium name="The C. elegans sequencing consortium"/>
            <person name="Sulson J.E."/>
            <person name="Waterston R."/>
        </authorList>
    </citation>
    <scope>NUCLEOTIDE SEQUENCE [LARGE SCALE GENOMIC DNA]</scope>
    <source>
        <strain evidence="2 3">Bristol N2</strain>
    </source>
</reference>
<dbReference type="PIR" id="T19092">
    <property type="entry name" value="T19092"/>
</dbReference>
<keyword evidence="1" id="KW-1133">Transmembrane helix</keyword>
<dbReference type="OMA" id="GCEALEC"/>
<evidence type="ECO:0000313" key="2">
    <source>
        <dbReference type="EMBL" id="CAB05676.2"/>
    </source>
</evidence>